<evidence type="ECO:0000256" key="4">
    <source>
        <dbReference type="ARBA" id="ARBA00022840"/>
    </source>
</evidence>
<evidence type="ECO:0000256" key="2">
    <source>
        <dbReference type="ARBA" id="ARBA00022801"/>
    </source>
</evidence>
<dbReference type="PANTHER" id="PTHR11070:SF30">
    <property type="entry name" value="F-BOX DNA HELICASE 1"/>
    <property type="match status" value="1"/>
</dbReference>
<dbReference type="GO" id="GO:0016787">
    <property type="term" value="F:hydrolase activity"/>
    <property type="evidence" value="ECO:0007669"/>
    <property type="project" value="UniProtKB-KW"/>
</dbReference>
<evidence type="ECO:0000256" key="5">
    <source>
        <dbReference type="ARBA" id="ARBA00023235"/>
    </source>
</evidence>
<sequence>MMKLKPTREQGAAIDLSMTGATFKVIARAGSGKTALLNMIATTKGRTPGVYLVFGRENAAEARQRLPKSVTCSTFHALAYRSLPPGITAKINNTTETLELLGLRMGFKPIVVPNIMGRMVELSGYHLAQMVNDAVARFCKSADLAPSVRHLDWNPVIERQAMEQVQLDLMPYVHALWAEFQSPTSRFRLSHDGYLKIWQLSQPEIEARYILQDEAQDGDDVMLDILDKQYHAQVIYAGDPHQQIMEFRGSVDAMQRVVAPETWLTESFRFGKSIADVSSLILRKLGETTPIRGQDSIHSVVIDEAHDIDIPVKAVLCRTNATAVAQMADELRAGRRVALRANISEIRSFCEAARQLMCGVSPDSSKALALFRDWMEVQDYAETFAGREIAPYVKLIDDHGPDLLEEMVRASVPDRHADITISTAHKAKGLEFDSVRVEGDFRFFLDTETNRMEQAEEETRLLYVAMTRARQWLDISPLAENFKMMLADARIIESPQECLM</sequence>
<evidence type="ECO:0000256" key="8">
    <source>
        <dbReference type="ARBA" id="ARBA00048988"/>
    </source>
</evidence>
<dbReference type="InterPro" id="IPR014017">
    <property type="entry name" value="DNA_helicase_UvrD-like_C"/>
</dbReference>
<dbReference type="PANTHER" id="PTHR11070">
    <property type="entry name" value="UVRD / RECB / PCRA DNA HELICASE FAMILY MEMBER"/>
    <property type="match status" value="1"/>
</dbReference>
<keyword evidence="1" id="KW-0547">Nucleotide-binding</keyword>
<dbReference type="GO" id="GO:0000724">
    <property type="term" value="P:double-strand break repair via homologous recombination"/>
    <property type="evidence" value="ECO:0007669"/>
    <property type="project" value="TreeGrafter"/>
</dbReference>
<evidence type="ECO:0000256" key="1">
    <source>
        <dbReference type="ARBA" id="ARBA00022741"/>
    </source>
</evidence>
<dbReference type="EC" id="5.6.2.4" evidence="7"/>
<keyword evidence="4" id="KW-0067">ATP-binding</keyword>
<keyword evidence="3 11" id="KW-0347">Helicase</keyword>
<keyword evidence="2 11" id="KW-0378">Hydrolase</keyword>
<organism evidence="11 12">
    <name type="scientific">Paraburkholderia humisilvae</name>
    <dbReference type="NCBI Taxonomy" id="627669"/>
    <lineage>
        <taxon>Bacteria</taxon>
        <taxon>Pseudomonadati</taxon>
        <taxon>Pseudomonadota</taxon>
        <taxon>Betaproteobacteria</taxon>
        <taxon>Burkholderiales</taxon>
        <taxon>Burkholderiaceae</taxon>
        <taxon>Paraburkholderia</taxon>
    </lineage>
</organism>
<comment type="catalytic activity">
    <reaction evidence="6">
        <text>Couples ATP hydrolysis with the unwinding of duplex DNA by translocating in the 3'-5' direction.</text>
        <dbReference type="EC" id="5.6.2.4"/>
    </reaction>
</comment>
<evidence type="ECO:0000313" key="11">
    <source>
        <dbReference type="EMBL" id="CAB3754590.1"/>
    </source>
</evidence>
<protein>
    <recommendedName>
        <fullName evidence="7">DNA 3'-5' helicase</fullName>
        <ecNumber evidence="7">5.6.2.4</ecNumber>
    </recommendedName>
</protein>
<dbReference type="InterPro" id="IPR014016">
    <property type="entry name" value="UvrD-like_ATP-bd"/>
</dbReference>
<reference evidence="11 12" key="1">
    <citation type="submission" date="2020-04" db="EMBL/GenBank/DDBJ databases">
        <authorList>
            <person name="De Canck E."/>
        </authorList>
    </citation>
    <scope>NUCLEOTIDE SEQUENCE [LARGE SCALE GENOMIC DNA]</scope>
    <source>
        <strain evidence="11 12">LMG 29542</strain>
    </source>
</reference>
<dbReference type="InterPro" id="IPR027417">
    <property type="entry name" value="P-loop_NTPase"/>
</dbReference>
<dbReference type="EMBL" id="CADIKH010000009">
    <property type="protein sequence ID" value="CAB3754590.1"/>
    <property type="molecule type" value="Genomic_DNA"/>
</dbReference>
<dbReference type="GO" id="GO:0043138">
    <property type="term" value="F:3'-5' DNA helicase activity"/>
    <property type="evidence" value="ECO:0007669"/>
    <property type="project" value="UniProtKB-EC"/>
</dbReference>
<keyword evidence="12" id="KW-1185">Reference proteome</keyword>
<proteinExistence type="predicted"/>
<gene>
    <name evidence="11" type="primary">rep_1</name>
    <name evidence="11" type="ORF">LMG29542_02391</name>
</gene>
<dbReference type="Proteomes" id="UP000494363">
    <property type="component" value="Unassembled WGS sequence"/>
</dbReference>
<evidence type="ECO:0000313" key="12">
    <source>
        <dbReference type="Proteomes" id="UP000494363"/>
    </source>
</evidence>
<feature type="domain" description="UvrD-like helicase C-terminal" evidence="10">
    <location>
        <begin position="406"/>
        <end position="476"/>
    </location>
</feature>
<dbReference type="Pfam" id="PF13361">
    <property type="entry name" value="UvrD_C"/>
    <property type="match status" value="1"/>
</dbReference>
<evidence type="ECO:0000256" key="7">
    <source>
        <dbReference type="ARBA" id="ARBA00034808"/>
    </source>
</evidence>
<feature type="domain" description="UvrD-like helicase ATP-binding" evidence="9">
    <location>
        <begin position="9"/>
        <end position="250"/>
    </location>
</feature>
<dbReference type="SUPFAM" id="SSF52540">
    <property type="entry name" value="P-loop containing nucleoside triphosphate hydrolases"/>
    <property type="match status" value="1"/>
</dbReference>
<evidence type="ECO:0000256" key="6">
    <source>
        <dbReference type="ARBA" id="ARBA00034617"/>
    </source>
</evidence>
<evidence type="ECO:0000259" key="9">
    <source>
        <dbReference type="Pfam" id="PF00580"/>
    </source>
</evidence>
<dbReference type="Pfam" id="PF00580">
    <property type="entry name" value="UvrD-helicase"/>
    <property type="match status" value="1"/>
</dbReference>
<dbReference type="InterPro" id="IPR000212">
    <property type="entry name" value="DNA_helicase_UvrD/REP"/>
</dbReference>
<dbReference type="GO" id="GO:0003677">
    <property type="term" value="F:DNA binding"/>
    <property type="evidence" value="ECO:0007669"/>
    <property type="project" value="InterPro"/>
</dbReference>
<name>A0A6J5DJX2_9BURK</name>
<dbReference type="Gene3D" id="3.40.50.300">
    <property type="entry name" value="P-loop containing nucleotide triphosphate hydrolases"/>
    <property type="match status" value="2"/>
</dbReference>
<comment type="catalytic activity">
    <reaction evidence="8">
        <text>ATP + H2O = ADP + phosphate + H(+)</text>
        <dbReference type="Rhea" id="RHEA:13065"/>
        <dbReference type="ChEBI" id="CHEBI:15377"/>
        <dbReference type="ChEBI" id="CHEBI:15378"/>
        <dbReference type="ChEBI" id="CHEBI:30616"/>
        <dbReference type="ChEBI" id="CHEBI:43474"/>
        <dbReference type="ChEBI" id="CHEBI:456216"/>
        <dbReference type="EC" id="5.6.2.4"/>
    </reaction>
</comment>
<keyword evidence="5" id="KW-0413">Isomerase</keyword>
<evidence type="ECO:0000256" key="3">
    <source>
        <dbReference type="ARBA" id="ARBA00022806"/>
    </source>
</evidence>
<dbReference type="GO" id="GO:0031297">
    <property type="term" value="P:replication fork processing"/>
    <property type="evidence" value="ECO:0007669"/>
    <property type="project" value="TreeGrafter"/>
</dbReference>
<dbReference type="RefSeq" id="WP_246355811.1">
    <property type="nucleotide sequence ID" value="NZ_CADIKH010000009.1"/>
</dbReference>
<evidence type="ECO:0000259" key="10">
    <source>
        <dbReference type="Pfam" id="PF13361"/>
    </source>
</evidence>
<dbReference type="GO" id="GO:0005524">
    <property type="term" value="F:ATP binding"/>
    <property type="evidence" value="ECO:0007669"/>
    <property type="project" value="UniProtKB-KW"/>
</dbReference>
<accession>A0A6J5DJX2</accession>
<dbReference type="AlphaFoldDB" id="A0A6J5DJX2"/>